<gene>
    <name evidence="1" type="ORF">NVIE_019830</name>
</gene>
<reference evidence="1 2" key="1">
    <citation type="journal article" date="2014" name="Int. J. Syst. Evol. Microbiol.">
        <title>Nitrososphaera viennensis gen. nov., sp. nov., an aerobic and mesophilic, ammonia-oxidizing archaeon from soil and a member of the archaeal phylum Thaumarchaeota.</title>
        <authorList>
            <person name="Stieglmeier M."/>
            <person name="Klingl A."/>
            <person name="Alves R.J."/>
            <person name="Rittmann S.K."/>
            <person name="Melcher M."/>
            <person name="Leisch N."/>
            <person name="Schleper C."/>
        </authorList>
    </citation>
    <scope>NUCLEOTIDE SEQUENCE [LARGE SCALE GENOMIC DNA]</scope>
    <source>
        <strain evidence="1">EN76</strain>
    </source>
</reference>
<name>A0A060HI24_9ARCH</name>
<evidence type="ECO:0000313" key="1">
    <source>
        <dbReference type="EMBL" id="AIC16244.1"/>
    </source>
</evidence>
<dbReference type="Proteomes" id="UP000027093">
    <property type="component" value="Chromosome"/>
</dbReference>
<dbReference type="AlphaFoldDB" id="A0A060HI24"/>
<sequence length="60" mass="6520">MPSLSGLAMPLVNSLGPSGYPALQNFLSHVLDKNRLLFSGKKIFCILFAAVILEMLEEAI</sequence>
<evidence type="ECO:0000313" key="2">
    <source>
        <dbReference type="Proteomes" id="UP000027093"/>
    </source>
</evidence>
<accession>A0A060HI24</accession>
<dbReference type="HOGENOM" id="CLU_3039193_0_0_2"/>
<keyword evidence="2" id="KW-1185">Reference proteome</keyword>
<proteinExistence type="predicted"/>
<dbReference type="EMBL" id="CP007536">
    <property type="protein sequence ID" value="AIC16244.1"/>
    <property type="molecule type" value="Genomic_DNA"/>
</dbReference>
<organism evidence="1 2">
    <name type="scientific">Nitrososphaera viennensis EN76</name>
    <dbReference type="NCBI Taxonomy" id="926571"/>
    <lineage>
        <taxon>Archaea</taxon>
        <taxon>Nitrososphaerota</taxon>
        <taxon>Nitrososphaeria</taxon>
        <taxon>Nitrososphaerales</taxon>
        <taxon>Nitrososphaeraceae</taxon>
        <taxon>Nitrososphaera</taxon>
    </lineage>
</organism>
<protein>
    <submittedName>
        <fullName evidence="1">Uncharacterized protein</fullName>
    </submittedName>
</protein>
<dbReference type="KEGG" id="nvn:NVIE_019830"/>